<proteinExistence type="predicted"/>
<reference evidence="3 4" key="1">
    <citation type="submission" date="2021-04" db="EMBL/GenBank/DDBJ databases">
        <authorList>
            <person name="Bliznina A."/>
        </authorList>
    </citation>
    <scope>NUCLEOTIDE SEQUENCE [LARGE SCALE GENOMIC DNA]</scope>
</reference>
<keyword evidence="4" id="KW-1185">Reference proteome</keyword>
<gene>
    <name evidence="3" type="ORF">OKIOD_LOCUS588</name>
</gene>
<feature type="transmembrane region" description="Helical" evidence="2">
    <location>
        <begin position="37"/>
        <end position="58"/>
    </location>
</feature>
<keyword evidence="2" id="KW-1133">Transmembrane helix</keyword>
<evidence type="ECO:0000313" key="3">
    <source>
        <dbReference type="EMBL" id="CAG5078597.1"/>
    </source>
</evidence>
<organism evidence="3 4">
    <name type="scientific">Oikopleura dioica</name>
    <name type="common">Tunicate</name>
    <dbReference type="NCBI Taxonomy" id="34765"/>
    <lineage>
        <taxon>Eukaryota</taxon>
        <taxon>Metazoa</taxon>
        <taxon>Chordata</taxon>
        <taxon>Tunicata</taxon>
        <taxon>Appendicularia</taxon>
        <taxon>Copelata</taxon>
        <taxon>Oikopleuridae</taxon>
        <taxon>Oikopleura</taxon>
    </lineage>
</organism>
<evidence type="ECO:0000256" key="1">
    <source>
        <dbReference type="SAM" id="MobiDB-lite"/>
    </source>
</evidence>
<keyword evidence="2" id="KW-0472">Membrane</keyword>
<name>A0ABN7RIP3_OIKDI</name>
<keyword evidence="2" id="KW-0812">Transmembrane</keyword>
<protein>
    <submittedName>
        <fullName evidence="3">Oidioi.mRNA.OKI2018_I69.PAR.g9030.t1.cds</fullName>
    </submittedName>
</protein>
<accession>A0ABN7RIP3</accession>
<sequence length="83" mass="9753">MNSNDKVMIRVGSTPRSTKETKKREALEKATARRRQFIIGMTAAMVLLFVVLCFVDQYQQYLHNMEFHNNATDENDYHMHSED</sequence>
<feature type="region of interest" description="Disordered" evidence="1">
    <location>
        <begin position="1"/>
        <end position="25"/>
    </location>
</feature>
<evidence type="ECO:0000256" key="2">
    <source>
        <dbReference type="SAM" id="Phobius"/>
    </source>
</evidence>
<dbReference type="EMBL" id="OU015568">
    <property type="protein sequence ID" value="CAG5078597.1"/>
    <property type="molecule type" value="Genomic_DNA"/>
</dbReference>
<dbReference type="Proteomes" id="UP001158576">
    <property type="component" value="Chromosome PAR"/>
</dbReference>
<evidence type="ECO:0000313" key="4">
    <source>
        <dbReference type="Proteomes" id="UP001158576"/>
    </source>
</evidence>